<proteinExistence type="predicted"/>
<accession>A0A0Q9WA89</accession>
<sequence>MYACVHCKALRAQAESTKCKYSLDAPLKAWSGHMRSYQSQSSQSSSGNSWSLNVTLKVKRPPWHSVGLLIGVRAQQHPPPPSTAASK</sequence>
<gene>
    <name evidence="1" type="primary">Dvir\GJ25822</name>
    <name evidence="1" type="ORF">Dvir_GJ25822</name>
</gene>
<dbReference type="InParanoid" id="A0A0Q9WA89"/>
<dbReference type="Proteomes" id="UP000008792">
    <property type="component" value="Unassembled WGS sequence"/>
</dbReference>
<keyword evidence="2" id="KW-1185">Reference proteome</keyword>
<dbReference type="AlphaFoldDB" id="A0A0Q9WA89"/>
<organism evidence="1 2">
    <name type="scientific">Drosophila virilis</name>
    <name type="common">Fruit fly</name>
    <dbReference type="NCBI Taxonomy" id="7244"/>
    <lineage>
        <taxon>Eukaryota</taxon>
        <taxon>Metazoa</taxon>
        <taxon>Ecdysozoa</taxon>
        <taxon>Arthropoda</taxon>
        <taxon>Hexapoda</taxon>
        <taxon>Insecta</taxon>
        <taxon>Pterygota</taxon>
        <taxon>Neoptera</taxon>
        <taxon>Endopterygota</taxon>
        <taxon>Diptera</taxon>
        <taxon>Brachycera</taxon>
        <taxon>Muscomorpha</taxon>
        <taxon>Ephydroidea</taxon>
        <taxon>Drosophilidae</taxon>
        <taxon>Drosophila</taxon>
    </lineage>
</organism>
<reference evidence="1 2" key="1">
    <citation type="journal article" date="2007" name="Nature">
        <title>Evolution of genes and genomes on the Drosophila phylogeny.</title>
        <authorList>
            <consortium name="Drosophila 12 Genomes Consortium"/>
            <person name="Clark A.G."/>
            <person name="Eisen M.B."/>
            <person name="Smith D.R."/>
            <person name="Bergman C.M."/>
            <person name="Oliver B."/>
            <person name="Markow T.A."/>
            <person name="Kaufman T.C."/>
            <person name="Kellis M."/>
            <person name="Gelbart W."/>
            <person name="Iyer V.N."/>
            <person name="Pollard D.A."/>
            <person name="Sackton T.B."/>
            <person name="Larracuente A.M."/>
            <person name="Singh N.D."/>
            <person name="Abad J.P."/>
            <person name="Abt D.N."/>
            <person name="Adryan B."/>
            <person name="Aguade M."/>
            <person name="Akashi H."/>
            <person name="Anderson W.W."/>
            <person name="Aquadro C.F."/>
            <person name="Ardell D.H."/>
            <person name="Arguello R."/>
            <person name="Artieri C.G."/>
            <person name="Barbash D.A."/>
            <person name="Barker D."/>
            <person name="Barsanti P."/>
            <person name="Batterham P."/>
            <person name="Batzoglou S."/>
            <person name="Begun D."/>
            <person name="Bhutkar A."/>
            <person name="Blanco E."/>
            <person name="Bosak S.A."/>
            <person name="Bradley R.K."/>
            <person name="Brand A.D."/>
            <person name="Brent M.R."/>
            <person name="Brooks A.N."/>
            <person name="Brown R.H."/>
            <person name="Butlin R.K."/>
            <person name="Caggese C."/>
            <person name="Calvi B.R."/>
            <person name="Bernardo de Carvalho A."/>
            <person name="Caspi A."/>
            <person name="Castrezana S."/>
            <person name="Celniker S.E."/>
            <person name="Chang J.L."/>
            <person name="Chapple C."/>
            <person name="Chatterji S."/>
            <person name="Chinwalla A."/>
            <person name="Civetta A."/>
            <person name="Clifton S.W."/>
            <person name="Comeron J.M."/>
            <person name="Costello J.C."/>
            <person name="Coyne J.A."/>
            <person name="Daub J."/>
            <person name="David R.G."/>
            <person name="Delcher A.L."/>
            <person name="Delehaunty K."/>
            <person name="Do C.B."/>
            <person name="Ebling H."/>
            <person name="Edwards K."/>
            <person name="Eickbush T."/>
            <person name="Evans J.D."/>
            <person name="Filipski A."/>
            <person name="Findeiss S."/>
            <person name="Freyhult E."/>
            <person name="Fulton L."/>
            <person name="Fulton R."/>
            <person name="Garcia A.C."/>
            <person name="Gardiner A."/>
            <person name="Garfield D.A."/>
            <person name="Garvin B.E."/>
            <person name="Gibson G."/>
            <person name="Gilbert D."/>
            <person name="Gnerre S."/>
            <person name="Godfrey J."/>
            <person name="Good R."/>
            <person name="Gotea V."/>
            <person name="Gravely B."/>
            <person name="Greenberg A.J."/>
            <person name="Griffiths-Jones S."/>
            <person name="Gross S."/>
            <person name="Guigo R."/>
            <person name="Gustafson E.A."/>
            <person name="Haerty W."/>
            <person name="Hahn M.W."/>
            <person name="Halligan D.L."/>
            <person name="Halpern A.L."/>
            <person name="Halter G.M."/>
            <person name="Han M.V."/>
            <person name="Heger A."/>
            <person name="Hillier L."/>
            <person name="Hinrichs A.S."/>
            <person name="Holmes I."/>
            <person name="Hoskins R.A."/>
            <person name="Hubisz M.J."/>
            <person name="Hultmark D."/>
            <person name="Huntley M.A."/>
            <person name="Jaffe D.B."/>
            <person name="Jagadeeshan S."/>
            <person name="Jeck W.R."/>
            <person name="Johnson J."/>
            <person name="Jones C.D."/>
            <person name="Jordan W.C."/>
            <person name="Karpen G.H."/>
            <person name="Kataoka E."/>
            <person name="Keightley P.D."/>
            <person name="Kheradpour P."/>
            <person name="Kirkness E.F."/>
            <person name="Koerich L.B."/>
            <person name="Kristiansen K."/>
            <person name="Kudrna D."/>
            <person name="Kulathinal R.J."/>
            <person name="Kumar S."/>
            <person name="Kwok R."/>
            <person name="Lander E."/>
            <person name="Langley C.H."/>
            <person name="Lapoint R."/>
            <person name="Lazzaro B.P."/>
            <person name="Lee S.J."/>
            <person name="Levesque L."/>
            <person name="Li R."/>
            <person name="Lin C.F."/>
            <person name="Lin M.F."/>
            <person name="Lindblad-Toh K."/>
            <person name="Llopart A."/>
            <person name="Long M."/>
            <person name="Low L."/>
            <person name="Lozovsky E."/>
            <person name="Lu J."/>
            <person name="Luo M."/>
            <person name="Machado C.A."/>
            <person name="Makalowski W."/>
            <person name="Marzo M."/>
            <person name="Matsuda M."/>
            <person name="Matzkin L."/>
            <person name="McAllister B."/>
            <person name="McBride C.S."/>
            <person name="McKernan B."/>
            <person name="McKernan K."/>
            <person name="Mendez-Lago M."/>
            <person name="Minx P."/>
            <person name="Mollenhauer M.U."/>
            <person name="Montooth K."/>
            <person name="Mount S.M."/>
            <person name="Mu X."/>
            <person name="Myers E."/>
            <person name="Negre B."/>
            <person name="Newfeld S."/>
            <person name="Nielsen R."/>
            <person name="Noor M.A."/>
            <person name="O'Grady P."/>
            <person name="Pachter L."/>
            <person name="Papaceit M."/>
            <person name="Parisi M.J."/>
            <person name="Parisi M."/>
            <person name="Parts L."/>
            <person name="Pedersen J.S."/>
            <person name="Pesole G."/>
            <person name="Phillippy A.M."/>
            <person name="Ponting C.P."/>
            <person name="Pop M."/>
            <person name="Porcelli D."/>
            <person name="Powell J.R."/>
            <person name="Prohaska S."/>
            <person name="Pruitt K."/>
            <person name="Puig M."/>
            <person name="Quesneville H."/>
            <person name="Ram K.R."/>
            <person name="Rand D."/>
            <person name="Rasmussen M.D."/>
            <person name="Reed L.K."/>
            <person name="Reenan R."/>
            <person name="Reily A."/>
            <person name="Remington K.A."/>
            <person name="Rieger T.T."/>
            <person name="Ritchie M.G."/>
            <person name="Robin C."/>
            <person name="Rogers Y.H."/>
            <person name="Rohde C."/>
            <person name="Rozas J."/>
            <person name="Rubenfield M.J."/>
            <person name="Ruiz A."/>
            <person name="Russo S."/>
            <person name="Salzberg S.L."/>
            <person name="Sanchez-Gracia A."/>
            <person name="Saranga D.J."/>
            <person name="Sato H."/>
            <person name="Schaeffer S.W."/>
            <person name="Schatz M.C."/>
            <person name="Schlenke T."/>
            <person name="Schwartz R."/>
            <person name="Segarra C."/>
            <person name="Singh R.S."/>
            <person name="Sirot L."/>
            <person name="Sirota M."/>
            <person name="Sisneros N.B."/>
            <person name="Smith C.D."/>
            <person name="Smith T.F."/>
            <person name="Spieth J."/>
            <person name="Stage D.E."/>
            <person name="Stark A."/>
            <person name="Stephan W."/>
            <person name="Strausberg R.L."/>
            <person name="Strempel S."/>
            <person name="Sturgill D."/>
            <person name="Sutton G."/>
            <person name="Sutton G.G."/>
            <person name="Tao W."/>
            <person name="Teichmann S."/>
            <person name="Tobari Y.N."/>
            <person name="Tomimura Y."/>
            <person name="Tsolas J.M."/>
            <person name="Valente V.L."/>
            <person name="Venter E."/>
            <person name="Venter J.C."/>
            <person name="Vicario S."/>
            <person name="Vieira F.G."/>
            <person name="Vilella A.J."/>
            <person name="Villasante A."/>
            <person name="Walenz B."/>
            <person name="Wang J."/>
            <person name="Wasserman M."/>
            <person name="Watts T."/>
            <person name="Wilson D."/>
            <person name="Wilson R.K."/>
            <person name="Wing R.A."/>
            <person name="Wolfner M.F."/>
            <person name="Wong A."/>
            <person name="Wong G.K."/>
            <person name="Wu C.I."/>
            <person name="Wu G."/>
            <person name="Yamamoto D."/>
            <person name="Yang H.P."/>
            <person name="Yang S.P."/>
            <person name="Yorke J.A."/>
            <person name="Yoshida K."/>
            <person name="Zdobnov E."/>
            <person name="Zhang P."/>
            <person name="Zhang Y."/>
            <person name="Zimin A.V."/>
            <person name="Baldwin J."/>
            <person name="Abdouelleil A."/>
            <person name="Abdulkadir J."/>
            <person name="Abebe A."/>
            <person name="Abera B."/>
            <person name="Abreu J."/>
            <person name="Acer S.C."/>
            <person name="Aftuck L."/>
            <person name="Alexander A."/>
            <person name="An P."/>
            <person name="Anderson E."/>
            <person name="Anderson S."/>
            <person name="Arachi H."/>
            <person name="Azer M."/>
            <person name="Bachantsang P."/>
            <person name="Barry A."/>
            <person name="Bayul T."/>
            <person name="Berlin A."/>
            <person name="Bessette D."/>
            <person name="Bloom T."/>
            <person name="Blye J."/>
            <person name="Boguslavskiy L."/>
            <person name="Bonnet C."/>
            <person name="Boukhgalter B."/>
            <person name="Bourzgui I."/>
            <person name="Brown A."/>
            <person name="Cahill P."/>
            <person name="Channer S."/>
            <person name="Cheshatsang Y."/>
            <person name="Chuda L."/>
            <person name="Citroen M."/>
            <person name="Collymore A."/>
            <person name="Cooke P."/>
            <person name="Costello M."/>
            <person name="D'Aco K."/>
            <person name="Daza R."/>
            <person name="De Haan G."/>
            <person name="DeGray S."/>
            <person name="DeMaso C."/>
            <person name="Dhargay N."/>
            <person name="Dooley K."/>
            <person name="Dooley E."/>
            <person name="Doricent M."/>
            <person name="Dorje P."/>
            <person name="Dorjee K."/>
            <person name="Dupes A."/>
            <person name="Elong R."/>
            <person name="Falk J."/>
            <person name="Farina A."/>
            <person name="Faro S."/>
            <person name="Ferguson D."/>
            <person name="Fisher S."/>
            <person name="Foley C.D."/>
            <person name="Franke A."/>
            <person name="Friedrich D."/>
            <person name="Gadbois L."/>
            <person name="Gearin G."/>
            <person name="Gearin C.R."/>
            <person name="Giannoukos G."/>
            <person name="Goode T."/>
            <person name="Graham J."/>
            <person name="Grandbois E."/>
            <person name="Grewal S."/>
            <person name="Gyaltsen K."/>
            <person name="Hafez N."/>
            <person name="Hagos B."/>
            <person name="Hall J."/>
            <person name="Henson C."/>
            <person name="Hollinger A."/>
            <person name="Honan T."/>
            <person name="Huard M.D."/>
            <person name="Hughes L."/>
            <person name="Hurhula B."/>
            <person name="Husby M.E."/>
            <person name="Kamat A."/>
            <person name="Kanga B."/>
            <person name="Kashin S."/>
            <person name="Khazanovich D."/>
            <person name="Kisner P."/>
            <person name="Lance K."/>
            <person name="Lara M."/>
            <person name="Lee W."/>
            <person name="Lennon N."/>
            <person name="Letendre F."/>
            <person name="LeVine R."/>
            <person name="Lipovsky A."/>
            <person name="Liu X."/>
            <person name="Liu J."/>
            <person name="Liu S."/>
            <person name="Lokyitsang T."/>
            <person name="Lokyitsang Y."/>
            <person name="Lubonja R."/>
            <person name="Lui A."/>
            <person name="MacDonald P."/>
            <person name="Magnisalis V."/>
            <person name="Maru K."/>
            <person name="Matthews C."/>
            <person name="McCusker W."/>
            <person name="McDonough S."/>
            <person name="Mehta T."/>
            <person name="Meldrim J."/>
            <person name="Meneus L."/>
            <person name="Mihai O."/>
            <person name="Mihalev A."/>
            <person name="Mihova T."/>
            <person name="Mittelman R."/>
            <person name="Mlenga V."/>
            <person name="Montmayeur A."/>
            <person name="Mulrain L."/>
            <person name="Navidi A."/>
            <person name="Naylor J."/>
            <person name="Negash T."/>
            <person name="Nguyen T."/>
            <person name="Nguyen N."/>
            <person name="Nicol R."/>
            <person name="Norbu C."/>
            <person name="Norbu N."/>
            <person name="Novod N."/>
            <person name="O'Neill B."/>
            <person name="Osman S."/>
            <person name="Markiewicz E."/>
            <person name="Oyono O.L."/>
            <person name="Patti C."/>
            <person name="Phunkhang P."/>
            <person name="Pierre F."/>
            <person name="Priest M."/>
            <person name="Raghuraman S."/>
            <person name="Rege F."/>
            <person name="Reyes R."/>
            <person name="Rise C."/>
            <person name="Rogov P."/>
            <person name="Ross K."/>
            <person name="Ryan E."/>
            <person name="Settipalli S."/>
            <person name="Shea T."/>
            <person name="Sherpa N."/>
            <person name="Shi L."/>
            <person name="Shih D."/>
            <person name="Sparrow T."/>
            <person name="Spaulding J."/>
            <person name="Stalker J."/>
            <person name="Stange-Thomann N."/>
            <person name="Stavropoulos S."/>
            <person name="Stone C."/>
            <person name="Strader C."/>
            <person name="Tesfaye S."/>
            <person name="Thomson T."/>
            <person name="Thoulutsang Y."/>
            <person name="Thoulutsang D."/>
            <person name="Topham K."/>
            <person name="Topping I."/>
            <person name="Tsamla T."/>
            <person name="Vassiliev H."/>
            <person name="Vo A."/>
            <person name="Wangchuk T."/>
            <person name="Wangdi T."/>
            <person name="Weiand M."/>
            <person name="Wilkinson J."/>
            <person name="Wilson A."/>
            <person name="Yadav S."/>
            <person name="Young G."/>
            <person name="Yu Q."/>
            <person name="Zembek L."/>
            <person name="Zhong D."/>
            <person name="Zimmer A."/>
            <person name="Zwirko Z."/>
            <person name="Jaffe D.B."/>
            <person name="Alvarez P."/>
            <person name="Brockman W."/>
            <person name="Butler J."/>
            <person name="Chin C."/>
            <person name="Gnerre S."/>
            <person name="Grabherr M."/>
            <person name="Kleber M."/>
            <person name="Mauceli E."/>
            <person name="MacCallum I."/>
        </authorList>
    </citation>
    <scope>NUCLEOTIDE SEQUENCE [LARGE SCALE GENOMIC DNA]</scope>
    <source>
        <strain evidence="2">Tucson 15010-1051.87</strain>
    </source>
</reference>
<name>A0A0Q9WA89_DROVI</name>
<protein>
    <submittedName>
        <fullName evidence="1">Uncharacterized protein</fullName>
    </submittedName>
</protein>
<evidence type="ECO:0000313" key="1">
    <source>
        <dbReference type="EMBL" id="KRF77755.1"/>
    </source>
</evidence>
<evidence type="ECO:0000313" key="2">
    <source>
        <dbReference type="Proteomes" id="UP000008792"/>
    </source>
</evidence>
<dbReference type="EMBL" id="CH940672">
    <property type="protein sequence ID" value="KRF77755.1"/>
    <property type="molecule type" value="Genomic_DNA"/>
</dbReference>